<dbReference type="InterPro" id="IPR050488">
    <property type="entry name" value="Ig_Fc_receptor"/>
</dbReference>
<comment type="caution">
    <text evidence="6">The sequence shown here is derived from an EMBL/GenBank/DDBJ whole genome shotgun (WGS) entry which is preliminary data.</text>
</comment>
<dbReference type="Proteomes" id="UP001558613">
    <property type="component" value="Unassembled WGS sequence"/>
</dbReference>
<accession>A0ABR3N9Y4</accession>
<keyword evidence="2" id="KW-1015">Disulfide bond</keyword>
<dbReference type="Pfam" id="PF13895">
    <property type="entry name" value="Ig_2"/>
    <property type="match status" value="2"/>
</dbReference>
<dbReference type="SMART" id="SM00408">
    <property type="entry name" value="IGc2"/>
    <property type="match status" value="2"/>
</dbReference>
<name>A0ABR3N9Y4_9TELE</name>
<dbReference type="EMBL" id="JAYMGO010000005">
    <property type="protein sequence ID" value="KAL1273546.1"/>
    <property type="molecule type" value="Genomic_DNA"/>
</dbReference>
<evidence type="ECO:0000256" key="3">
    <source>
        <dbReference type="SAM" id="Phobius"/>
    </source>
</evidence>
<proteinExistence type="predicted"/>
<dbReference type="InterPro" id="IPR003599">
    <property type="entry name" value="Ig_sub"/>
</dbReference>
<gene>
    <name evidence="6" type="ORF">QQF64_026360</name>
</gene>
<organism evidence="6 7">
    <name type="scientific">Cirrhinus molitorella</name>
    <name type="common">mud carp</name>
    <dbReference type="NCBI Taxonomy" id="172907"/>
    <lineage>
        <taxon>Eukaryota</taxon>
        <taxon>Metazoa</taxon>
        <taxon>Chordata</taxon>
        <taxon>Craniata</taxon>
        <taxon>Vertebrata</taxon>
        <taxon>Euteleostomi</taxon>
        <taxon>Actinopterygii</taxon>
        <taxon>Neopterygii</taxon>
        <taxon>Teleostei</taxon>
        <taxon>Ostariophysi</taxon>
        <taxon>Cypriniformes</taxon>
        <taxon>Cyprinidae</taxon>
        <taxon>Labeoninae</taxon>
        <taxon>Labeonini</taxon>
        <taxon>Cirrhinus</taxon>
    </lineage>
</organism>
<evidence type="ECO:0000256" key="1">
    <source>
        <dbReference type="ARBA" id="ARBA00022729"/>
    </source>
</evidence>
<dbReference type="Gene3D" id="2.60.40.10">
    <property type="entry name" value="Immunoglobulins"/>
    <property type="match status" value="2"/>
</dbReference>
<dbReference type="PANTHER" id="PTHR11481:SF64">
    <property type="entry name" value="FC RECEPTOR-LIKE PROTEIN 4"/>
    <property type="match status" value="1"/>
</dbReference>
<evidence type="ECO:0000256" key="4">
    <source>
        <dbReference type="SAM" id="SignalP"/>
    </source>
</evidence>
<keyword evidence="1 4" id="KW-0732">Signal</keyword>
<feature type="chain" id="PRO_5046932769" description="Ig-like domain-containing protein" evidence="4">
    <location>
        <begin position="25"/>
        <end position="241"/>
    </location>
</feature>
<evidence type="ECO:0000313" key="7">
    <source>
        <dbReference type="Proteomes" id="UP001558613"/>
    </source>
</evidence>
<dbReference type="InterPro" id="IPR003598">
    <property type="entry name" value="Ig_sub2"/>
</dbReference>
<evidence type="ECO:0000313" key="6">
    <source>
        <dbReference type="EMBL" id="KAL1273546.1"/>
    </source>
</evidence>
<dbReference type="InterPro" id="IPR007110">
    <property type="entry name" value="Ig-like_dom"/>
</dbReference>
<dbReference type="SUPFAM" id="SSF48726">
    <property type="entry name" value="Immunoglobulin"/>
    <property type="match status" value="2"/>
</dbReference>
<dbReference type="InterPro" id="IPR013783">
    <property type="entry name" value="Ig-like_fold"/>
</dbReference>
<feature type="domain" description="Ig-like" evidence="5">
    <location>
        <begin position="32"/>
        <end position="94"/>
    </location>
</feature>
<dbReference type="PANTHER" id="PTHR11481">
    <property type="entry name" value="IMMUNOGLOBULIN FC RECEPTOR"/>
    <property type="match status" value="1"/>
</dbReference>
<dbReference type="PROSITE" id="PS50835">
    <property type="entry name" value="IG_LIKE"/>
    <property type="match status" value="2"/>
</dbReference>
<dbReference type="SMART" id="SM00409">
    <property type="entry name" value="IG"/>
    <property type="match status" value="2"/>
</dbReference>
<protein>
    <recommendedName>
        <fullName evidence="5">Ig-like domain-containing protein</fullName>
    </recommendedName>
</protein>
<feature type="transmembrane region" description="Helical" evidence="3">
    <location>
        <begin position="217"/>
        <end position="238"/>
    </location>
</feature>
<dbReference type="InterPro" id="IPR036179">
    <property type="entry name" value="Ig-like_dom_sf"/>
</dbReference>
<sequence length="241" mass="27052">MEFRLLPLMLFFLSLVVISHICSGQTREKLTPVLSVSPDGPLTFLGGSVMLTCVLLEVNVTFRWYCHASEVHRSQHNQFIIRDVQKSHSCTYRCYGSFEHWPRFSFWSNAVNLTVIQRPRASVNVTIIGNTVTLTCDIQPNGNIEWTFSWFKDASVVPVHTERQFTFISDESHTGNYSCRGQTRPDTLKSDMSDALTLSTHTSGQSGSEASLSVLKLLSFLLALCPYLLASIILAKILRSA</sequence>
<reference evidence="6 7" key="1">
    <citation type="submission" date="2023-09" db="EMBL/GenBank/DDBJ databases">
        <authorList>
            <person name="Wang M."/>
        </authorList>
    </citation>
    <scope>NUCLEOTIDE SEQUENCE [LARGE SCALE GENOMIC DNA]</scope>
    <source>
        <strain evidence="6">GT-2023</strain>
        <tissue evidence="6">Liver</tissue>
    </source>
</reference>
<keyword evidence="3" id="KW-0472">Membrane</keyword>
<keyword evidence="3" id="KW-0812">Transmembrane</keyword>
<keyword evidence="7" id="KW-1185">Reference proteome</keyword>
<evidence type="ECO:0000259" key="5">
    <source>
        <dbReference type="PROSITE" id="PS50835"/>
    </source>
</evidence>
<evidence type="ECO:0000256" key="2">
    <source>
        <dbReference type="ARBA" id="ARBA00023157"/>
    </source>
</evidence>
<feature type="domain" description="Ig-like" evidence="5">
    <location>
        <begin position="119"/>
        <end position="199"/>
    </location>
</feature>
<keyword evidence="3" id="KW-1133">Transmembrane helix</keyword>
<feature type="signal peptide" evidence="4">
    <location>
        <begin position="1"/>
        <end position="24"/>
    </location>
</feature>